<dbReference type="EMBL" id="PGCJ01000944">
    <property type="protein sequence ID" value="PLW13599.1"/>
    <property type="molecule type" value="Genomic_DNA"/>
</dbReference>
<dbReference type="AlphaFoldDB" id="A0A2N5SK48"/>
<gene>
    <name evidence="3" type="ORF">PCANC_02273</name>
    <name evidence="2" type="ORF">PCANC_16333</name>
</gene>
<protein>
    <recommendedName>
        <fullName evidence="5">No apical meristem-associated C-terminal domain-containing protein</fullName>
    </recommendedName>
</protein>
<dbReference type="PANTHER" id="PTHR45023">
    <property type="match status" value="1"/>
</dbReference>
<evidence type="ECO:0000313" key="2">
    <source>
        <dbReference type="EMBL" id="PLW13599.1"/>
    </source>
</evidence>
<proteinExistence type="predicted"/>
<dbReference type="STRING" id="200324.A0A2N5SK48"/>
<accession>A0A2N5SK48</accession>
<comment type="caution">
    <text evidence="2">The sequence shown here is derived from an EMBL/GenBank/DDBJ whole genome shotgun (WGS) entry which is preliminary data.</text>
</comment>
<name>A0A2N5SK48_9BASI</name>
<feature type="compositionally biased region" description="Polar residues" evidence="1">
    <location>
        <begin position="70"/>
        <end position="97"/>
    </location>
</feature>
<dbReference type="PANTHER" id="PTHR45023:SF4">
    <property type="entry name" value="GLYCINE-RICH PROTEIN-RELATED"/>
    <property type="match status" value="1"/>
</dbReference>
<dbReference type="EMBL" id="PGCJ01000027">
    <property type="protein sequence ID" value="PLW55833.1"/>
    <property type="molecule type" value="Genomic_DNA"/>
</dbReference>
<feature type="region of interest" description="Disordered" evidence="1">
    <location>
        <begin position="70"/>
        <end position="107"/>
    </location>
</feature>
<dbReference type="Proteomes" id="UP000235388">
    <property type="component" value="Unassembled WGS sequence"/>
</dbReference>
<keyword evidence="4" id="KW-1185">Reference proteome</keyword>
<evidence type="ECO:0008006" key="5">
    <source>
        <dbReference type="Google" id="ProtNLM"/>
    </source>
</evidence>
<reference evidence="2 4" key="1">
    <citation type="submission" date="2017-11" db="EMBL/GenBank/DDBJ databases">
        <title>De novo assembly and phasing of dikaryotic genomes from two isolates of Puccinia coronata f. sp. avenae, the causal agent of oat crown rust.</title>
        <authorList>
            <person name="Miller M.E."/>
            <person name="Zhang Y."/>
            <person name="Omidvar V."/>
            <person name="Sperschneider J."/>
            <person name="Schwessinger B."/>
            <person name="Raley C."/>
            <person name="Palmer J.M."/>
            <person name="Garnica D."/>
            <person name="Upadhyaya N."/>
            <person name="Rathjen J."/>
            <person name="Taylor J.M."/>
            <person name="Park R.F."/>
            <person name="Dodds P.N."/>
            <person name="Hirsch C.D."/>
            <person name="Kianian S.F."/>
            <person name="Figueroa M."/>
        </authorList>
    </citation>
    <scope>NUCLEOTIDE SEQUENCE [LARGE SCALE GENOMIC DNA]</scope>
    <source>
        <strain evidence="2">12NC29</strain>
    </source>
</reference>
<evidence type="ECO:0000313" key="3">
    <source>
        <dbReference type="EMBL" id="PLW55833.1"/>
    </source>
</evidence>
<evidence type="ECO:0000313" key="4">
    <source>
        <dbReference type="Proteomes" id="UP000235388"/>
    </source>
</evidence>
<evidence type="ECO:0000256" key="1">
    <source>
        <dbReference type="SAM" id="MobiDB-lite"/>
    </source>
</evidence>
<sequence length="345" mass="38362">MDCQLMVRLDLWRAKLPKVAAKGGIGPPPPSLAACVAAPLEAKYTSQPAKSLAKLILQSTHHPLAVPQEQSTMATQPNPNTTPSSQANTSFHTNSTQQKKKRAPNWLPREEEQLAISWIRISERPEFATNQTGKIFYQQVAENFNTHSNFCHCNAAQIKTRWTSLNTATLKFSAIYNALERNPPSGTTLSVDPLSDTINPDDDIGKRTLTGICTPSAWSADSIAHPIGQKEAKKRRLDGLFDDDALLQAGNFASISRNRLLSLNKGNDILKQANVISLGRLTVEEKKYLLDEKRFLLDEKNHLLEEKKFLGKEEAFQSQSQVSNLKMLCNPEDLDNKATKEVLHP</sequence>
<dbReference type="OrthoDB" id="2502666at2759"/>
<organism evidence="2 4">
    <name type="scientific">Puccinia coronata f. sp. avenae</name>
    <dbReference type="NCBI Taxonomy" id="200324"/>
    <lineage>
        <taxon>Eukaryota</taxon>
        <taxon>Fungi</taxon>
        <taxon>Dikarya</taxon>
        <taxon>Basidiomycota</taxon>
        <taxon>Pucciniomycotina</taxon>
        <taxon>Pucciniomycetes</taxon>
        <taxon>Pucciniales</taxon>
        <taxon>Pucciniaceae</taxon>
        <taxon>Puccinia</taxon>
    </lineage>
</organism>